<proteinExistence type="predicted"/>
<comment type="caution">
    <text evidence="2">The sequence shown here is derived from an EMBL/GenBank/DDBJ whole genome shotgun (WGS) entry which is preliminary data.</text>
</comment>
<sequence>MTIPLSSRWSAKAFTILQSDTFLDKEEACAKDAKPPKPEVTLRFEKDGGVVSDDDDSSLTELKRRSTGLRVSLTPAGGGAQRGRHTGSSGSHPAPNDEQERAGRRSRCRIHHIHRNLSKIIRRRCPDRSNSTRASPHEWHRTVPLSMPVQLSRMGVRGVAWKDAKSDEKRARRWALGSVVRACFGGGRTLIVGGCDGHCGLVQHVEKSEEDFVAVVLFESHKLRIHYSEVLVQMEHQLLHFPERKRRWEGCEEGERVLHVFAES</sequence>
<protein>
    <submittedName>
        <fullName evidence="2">Uncharacterized protein</fullName>
    </submittedName>
</protein>
<organism evidence="2 3">
    <name type="scientific">Blattamonas nauphoetae</name>
    <dbReference type="NCBI Taxonomy" id="2049346"/>
    <lineage>
        <taxon>Eukaryota</taxon>
        <taxon>Metamonada</taxon>
        <taxon>Preaxostyla</taxon>
        <taxon>Oxymonadida</taxon>
        <taxon>Blattamonas</taxon>
    </lineage>
</organism>
<dbReference type="EMBL" id="JARBJD010000015">
    <property type="protein sequence ID" value="KAK2961638.1"/>
    <property type="molecule type" value="Genomic_DNA"/>
</dbReference>
<reference evidence="2 3" key="1">
    <citation type="journal article" date="2022" name="bioRxiv">
        <title>Genomics of Preaxostyla Flagellates Illuminates Evolutionary Transitions and the Path Towards Mitochondrial Loss.</title>
        <authorList>
            <person name="Novak L.V.F."/>
            <person name="Treitli S.C."/>
            <person name="Pyrih J."/>
            <person name="Halakuc P."/>
            <person name="Pipaliya S.V."/>
            <person name="Vacek V."/>
            <person name="Brzon O."/>
            <person name="Soukal P."/>
            <person name="Eme L."/>
            <person name="Dacks J.B."/>
            <person name="Karnkowska A."/>
            <person name="Elias M."/>
            <person name="Hampl V."/>
        </authorList>
    </citation>
    <scope>NUCLEOTIDE SEQUENCE [LARGE SCALE GENOMIC DNA]</scope>
    <source>
        <strain evidence="2">NAU3</strain>
        <tissue evidence="2">Gut</tissue>
    </source>
</reference>
<evidence type="ECO:0000313" key="2">
    <source>
        <dbReference type="EMBL" id="KAK2961638.1"/>
    </source>
</evidence>
<dbReference type="Proteomes" id="UP001281761">
    <property type="component" value="Unassembled WGS sequence"/>
</dbReference>
<gene>
    <name evidence="2" type="ORF">BLNAU_3436</name>
</gene>
<feature type="compositionally biased region" description="Basic and acidic residues" evidence="1">
    <location>
        <begin position="28"/>
        <end position="48"/>
    </location>
</feature>
<name>A0ABQ9YCZ2_9EUKA</name>
<keyword evidence="3" id="KW-1185">Reference proteome</keyword>
<feature type="region of interest" description="Disordered" evidence="1">
    <location>
        <begin position="28"/>
        <end position="107"/>
    </location>
</feature>
<evidence type="ECO:0000256" key="1">
    <source>
        <dbReference type="SAM" id="MobiDB-lite"/>
    </source>
</evidence>
<evidence type="ECO:0000313" key="3">
    <source>
        <dbReference type="Proteomes" id="UP001281761"/>
    </source>
</evidence>
<accession>A0ABQ9YCZ2</accession>